<keyword evidence="3" id="KW-1185">Reference proteome</keyword>
<feature type="chain" id="PRO_5009744086" evidence="1">
    <location>
        <begin position="22"/>
        <end position="335"/>
    </location>
</feature>
<dbReference type="OrthoDB" id="5640095at2"/>
<reference evidence="2 3" key="1">
    <citation type="submission" date="2014-06" db="EMBL/GenBank/DDBJ databases">
        <authorList>
            <person name="Urmite Genomes Urmite Genomes"/>
        </authorList>
    </citation>
    <scope>NUCLEOTIDE SEQUENCE [LARGE SCALE GENOMIC DNA]</scope>
</reference>
<evidence type="ECO:0000256" key="1">
    <source>
        <dbReference type="SAM" id="SignalP"/>
    </source>
</evidence>
<gene>
    <name evidence="2" type="ORF">BN59_02119</name>
</gene>
<name>A0A078KXZ1_9GAMM</name>
<feature type="signal peptide" evidence="1">
    <location>
        <begin position="1"/>
        <end position="21"/>
    </location>
</feature>
<dbReference type="RefSeq" id="WP_043874297.1">
    <property type="nucleotide sequence ID" value="NZ_CCVW01000002.1"/>
</dbReference>
<evidence type="ECO:0000313" key="3">
    <source>
        <dbReference type="Proteomes" id="UP000044071"/>
    </source>
</evidence>
<dbReference type="STRING" id="1034943.BN59_02119"/>
<evidence type="ECO:0000313" key="2">
    <source>
        <dbReference type="EMBL" id="CDZ77826.1"/>
    </source>
</evidence>
<protein>
    <submittedName>
        <fullName evidence="2">Legionella pneumophila major outer membrane protein</fullName>
    </submittedName>
</protein>
<accession>A0A078KXZ1</accession>
<dbReference type="eggNOG" id="ENOG5033TXT">
    <property type="taxonomic scope" value="Bacteria"/>
</dbReference>
<proteinExistence type="predicted"/>
<dbReference type="Pfam" id="PF05150">
    <property type="entry name" value="Legionella_OMP"/>
    <property type="match status" value="1"/>
</dbReference>
<dbReference type="AlphaFoldDB" id="A0A078KXZ1"/>
<organism evidence="2 3">
    <name type="scientific">Legionella massiliensis</name>
    <dbReference type="NCBI Taxonomy" id="1034943"/>
    <lineage>
        <taxon>Bacteria</taxon>
        <taxon>Pseudomonadati</taxon>
        <taxon>Pseudomonadota</taxon>
        <taxon>Gammaproteobacteria</taxon>
        <taxon>Legionellales</taxon>
        <taxon>Legionellaceae</taxon>
        <taxon>Legionella</taxon>
    </lineage>
</organism>
<keyword evidence="1" id="KW-0732">Signal</keyword>
<dbReference type="EMBL" id="CCSB01000002">
    <property type="protein sequence ID" value="CDZ77826.1"/>
    <property type="molecule type" value="Genomic_DNA"/>
</dbReference>
<sequence length="335" mass="36822">MFREKISLSFLSLFVSAAASSAPPQLLDKDGPICNSFLCAFQSPGGLYANLTGYYLRPSETGIGLVTDSWQYPTPGGEIARSKPFQPKHRFAGRVALGYDFANSANNIEVSYFGISNRTHAVNDFSDGSNYFGSVLFPDATIPPTPGFVSDAHLRYKLNQLDLKAGRKYRDTGRQFSIRPSAGIRFAELEHKLTFAAPGNVISKFRGAGPLFSLDANYGLGSGFGLVGYFDYALIVGQIDSHSYVTLQNFNYQYTWPKNDRIVNSITAKLGIDYNHAFSNVASVTVEAGYQVGTYLSSMDTLRGWVFSPGYQHIAGKETNDFSYRGPYLTLAMHV</sequence>
<dbReference type="InterPro" id="IPR007825">
    <property type="entry name" value="Major_OMP_Legionella"/>
</dbReference>
<dbReference type="Proteomes" id="UP000044071">
    <property type="component" value="Unassembled WGS sequence"/>
</dbReference>